<evidence type="ECO:0000259" key="1">
    <source>
        <dbReference type="Pfam" id="PF08241"/>
    </source>
</evidence>
<dbReference type="CDD" id="cd02440">
    <property type="entry name" value="AdoMet_MTases"/>
    <property type="match status" value="1"/>
</dbReference>
<keyword evidence="2" id="KW-0808">Transferase</keyword>
<evidence type="ECO:0000313" key="2">
    <source>
        <dbReference type="EMBL" id="TWI06259.1"/>
    </source>
</evidence>
<comment type="caution">
    <text evidence="2">The sequence shown here is derived from an EMBL/GenBank/DDBJ whole genome shotgun (WGS) entry which is preliminary data.</text>
</comment>
<dbReference type="InterPro" id="IPR013216">
    <property type="entry name" value="Methyltransf_11"/>
</dbReference>
<dbReference type="InterPro" id="IPR029063">
    <property type="entry name" value="SAM-dependent_MTases_sf"/>
</dbReference>
<organism evidence="2 3">
    <name type="scientific">Luteimonas cucumeris</name>
    <dbReference type="NCBI Taxonomy" id="985012"/>
    <lineage>
        <taxon>Bacteria</taxon>
        <taxon>Pseudomonadati</taxon>
        <taxon>Pseudomonadota</taxon>
        <taxon>Gammaproteobacteria</taxon>
        <taxon>Lysobacterales</taxon>
        <taxon>Lysobacteraceae</taxon>
        <taxon>Luteimonas</taxon>
    </lineage>
</organism>
<proteinExistence type="predicted"/>
<reference evidence="2 3" key="1">
    <citation type="journal article" date="2015" name="Stand. Genomic Sci.">
        <title>Genomic Encyclopedia of Bacterial and Archaeal Type Strains, Phase III: the genomes of soil and plant-associated and newly described type strains.</title>
        <authorList>
            <person name="Whitman W.B."/>
            <person name="Woyke T."/>
            <person name="Klenk H.P."/>
            <person name="Zhou Y."/>
            <person name="Lilburn T.G."/>
            <person name="Beck B.J."/>
            <person name="De Vos P."/>
            <person name="Vandamme P."/>
            <person name="Eisen J.A."/>
            <person name="Garrity G."/>
            <person name="Hugenholtz P."/>
            <person name="Kyrpides N.C."/>
        </authorList>
    </citation>
    <scope>NUCLEOTIDE SEQUENCE [LARGE SCALE GENOMIC DNA]</scope>
    <source>
        <strain evidence="2 3">CGMCC 1.10821</strain>
    </source>
</reference>
<dbReference type="OrthoDB" id="932345at2"/>
<dbReference type="Proteomes" id="UP000315167">
    <property type="component" value="Unassembled WGS sequence"/>
</dbReference>
<dbReference type="AlphaFoldDB" id="A0A562LF61"/>
<dbReference type="GO" id="GO:0032259">
    <property type="term" value="P:methylation"/>
    <property type="evidence" value="ECO:0007669"/>
    <property type="project" value="UniProtKB-KW"/>
</dbReference>
<dbReference type="EMBL" id="VLKN01000001">
    <property type="protein sequence ID" value="TWI06259.1"/>
    <property type="molecule type" value="Genomic_DNA"/>
</dbReference>
<feature type="domain" description="Methyltransferase type 11" evidence="1">
    <location>
        <begin position="148"/>
        <end position="200"/>
    </location>
</feature>
<keyword evidence="2" id="KW-0489">Methyltransferase</keyword>
<dbReference type="Pfam" id="PF08241">
    <property type="entry name" value="Methyltransf_11"/>
    <property type="match status" value="1"/>
</dbReference>
<gene>
    <name evidence="2" type="ORF">IP90_00524</name>
</gene>
<name>A0A562LF61_9GAMM</name>
<dbReference type="Gene3D" id="3.40.50.150">
    <property type="entry name" value="Vaccinia Virus protein VP39"/>
    <property type="match status" value="1"/>
</dbReference>
<evidence type="ECO:0000313" key="3">
    <source>
        <dbReference type="Proteomes" id="UP000315167"/>
    </source>
</evidence>
<keyword evidence="3" id="KW-1185">Reference proteome</keyword>
<dbReference type="RefSeq" id="WP_158635250.1">
    <property type="nucleotide sequence ID" value="NZ_VLKN01000001.1"/>
</dbReference>
<dbReference type="GO" id="GO:0008757">
    <property type="term" value="F:S-adenosylmethionine-dependent methyltransferase activity"/>
    <property type="evidence" value="ECO:0007669"/>
    <property type="project" value="InterPro"/>
</dbReference>
<accession>A0A562LF61</accession>
<sequence length="286" mass="32164">MSIAGCERYRDHAAWQHADEGTRQRWQAQSTQLQTLRRSPDPLRMPGKCSLCGRHTDFVWADGATALNGCFRESLCCRLCYANSRQRAAAAVLFDQLDAASARIYLTEQASPFCLQLRRRVPGTVGSEFISSWRQRLRLSAWLLRHGQAPGLRHQDITRLSFRDGDFDAVLSMEVLEHVPDYPAALRELGRVLKPGAALVLTVPFYANSAETTTLARIDASGRIEHLQPPEYHGDPLGGGVLCYHHFGWDLLDAIRAAGFSEAEAWRLCDPAQGWPEPQWVLRARR</sequence>
<protein>
    <submittedName>
        <fullName evidence="2">Methyltransferase family protein</fullName>
    </submittedName>
</protein>
<dbReference type="SUPFAM" id="SSF53335">
    <property type="entry name" value="S-adenosyl-L-methionine-dependent methyltransferases"/>
    <property type="match status" value="1"/>
</dbReference>